<evidence type="ECO:0000256" key="3">
    <source>
        <dbReference type="SAM" id="Coils"/>
    </source>
</evidence>
<keyword evidence="2" id="KW-0732">Signal</keyword>
<dbReference type="PANTHER" id="PTHR30203">
    <property type="entry name" value="OUTER MEMBRANE CATION EFFLUX PROTEIN"/>
    <property type="match status" value="1"/>
</dbReference>
<sequence>MHARLPLSALCIALACALAACAVGPDYQAPTPAAPADWTSWHGGPPELAGHAGAAGAPAAQWWRSFGDPALDRLQARALAASPDLQSAALRYAQARTQRRTVAAQRGPQVDAAAAVTRQRQSEDAAANRILDAIAPANRQAVTELLSDPYTLYQAGFDASWELDLWGRVRRAVEAADADVAASAALYDAARLSLVSEVARNYFELRTAQHQARLLRQDIAALQEQLSLIQARARGGLAADLDVARQRTQLAGLQAQLPRWLEQQAQAGNRLGLLLGARPGELGDELAAPEGDGPARPLPDYALGLPSELARRRPDIRAAEARLHQATARIGLAQADLYPSIRLGARFGYESYESGKFGDWGSRTWSIGPSLDLPIFDSGRRRSVVTLRELQQQEAAVAYQQTVLRAWHEVDDALSGYRAEQLQYARLREKAESAAQARAWAQARYLGGLTDYLAVLDAQREDLQARRDLTASDGRLRTRLVVLYKALAGGAETQP</sequence>
<dbReference type="Gene3D" id="2.20.200.10">
    <property type="entry name" value="Outer membrane efflux proteins (OEP)"/>
    <property type="match status" value="1"/>
</dbReference>
<dbReference type="NCBIfam" id="TIGR01845">
    <property type="entry name" value="outer_NodT"/>
    <property type="match status" value="1"/>
</dbReference>
<keyword evidence="3" id="KW-0175">Coiled coil</keyword>
<dbReference type="InterPro" id="IPR010131">
    <property type="entry name" value="MdtP/NodT-like"/>
</dbReference>
<dbReference type="RefSeq" id="WP_003812268.1">
    <property type="nucleotide sequence ID" value="NC_002927.3"/>
</dbReference>
<dbReference type="eggNOG" id="COG1538">
    <property type="taxonomic scope" value="Bacteria"/>
</dbReference>
<keyword evidence="2" id="KW-0564">Palmitate</keyword>
<feature type="chain" id="PRO_5002614780" evidence="2">
    <location>
        <begin position="23"/>
        <end position="495"/>
    </location>
</feature>
<proteinExistence type="inferred from homology"/>
<dbReference type="GO" id="GO:0015562">
    <property type="term" value="F:efflux transmembrane transporter activity"/>
    <property type="evidence" value="ECO:0007669"/>
    <property type="project" value="InterPro"/>
</dbReference>
<reference evidence="4 5" key="1">
    <citation type="journal article" date="2003" name="Nat. Genet.">
        <title>Comparative analysis of the genome sequences of Bordetella pertussis, Bordetella parapertussis and Bordetella bronchiseptica.</title>
        <authorList>
            <person name="Parkhill J."/>
            <person name="Sebaihia M."/>
            <person name="Preston A."/>
            <person name="Murphy L.D."/>
            <person name="Thomson N.R."/>
            <person name="Harris D.E."/>
            <person name="Holden M.T.G."/>
            <person name="Churcher C.M."/>
            <person name="Bentley S.D."/>
            <person name="Mungall K.L."/>
            <person name="Cerdeno-Tarraga A.-M."/>
            <person name="Temple L."/>
            <person name="James K.D."/>
            <person name="Harris B."/>
            <person name="Quail M.A."/>
            <person name="Achtman M."/>
            <person name="Atkin R."/>
            <person name="Baker S."/>
            <person name="Basham D."/>
            <person name="Bason N."/>
            <person name="Cherevach I."/>
            <person name="Chillingworth T."/>
            <person name="Collins M."/>
            <person name="Cronin A."/>
            <person name="Davis P."/>
            <person name="Doggett J."/>
            <person name="Feltwell T."/>
            <person name="Goble A."/>
            <person name="Hamlin N."/>
            <person name="Hauser H."/>
            <person name="Holroyd S."/>
            <person name="Jagels K."/>
            <person name="Leather S."/>
            <person name="Moule S."/>
            <person name="Norberczak H."/>
            <person name="O'Neil S."/>
            <person name="Ormond D."/>
            <person name="Price C."/>
            <person name="Rabbinowitsch E."/>
            <person name="Rutter S."/>
            <person name="Sanders M."/>
            <person name="Saunders D."/>
            <person name="Seeger K."/>
            <person name="Sharp S."/>
            <person name="Simmonds M."/>
            <person name="Skelton J."/>
            <person name="Squares R."/>
            <person name="Squares S."/>
            <person name="Stevens K."/>
            <person name="Unwin L."/>
            <person name="Whitehead S."/>
            <person name="Barrell B.G."/>
            <person name="Maskell D.J."/>
        </authorList>
    </citation>
    <scope>NUCLEOTIDE SEQUENCE [LARGE SCALE GENOMIC DNA]</scope>
    <source>
        <strain evidence="4 5">ATCC BAA-588 / NCTC 13252 / RB50</strain>
    </source>
</reference>
<keyword evidence="2" id="KW-0449">Lipoprotein</keyword>
<dbReference type="Gene3D" id="1.20.1600.10">
    <property type="entry name" value="Outer membrane efflux proteins (OEP)"/>
    <property type="match status" value="1"/>
</dbReference>
<keyword evidence="2" id="KW-0812">Transmembrane</keyword>
<dbReference type="SUPFAM" id="SSF56954">
    <property type="entry name" value="Outer membrane efflux proteins (OEP)"/>
    <property type="match status" value="1"/>
</dbReference>
<dbReference type="EMBL" id="BX640444">
    <property type="protein sequence ID" value="CAE32874.1"/>
    <property type="molecule type" value="Genomic_DNA"/>
</dbReference>
<comment type="similarity">
    <text evidence="1 2">Belongs to the outer membrane factor (OMF) (TC 1.B.17) family.</text>
</comment>
<dbReference type="Pfam" id="PF02321">
    <property type="entry name" value="OEP"/>
    <property type="match status" value="2"/>
</dbReference>
<dbReference type="AlphaFoldDB" id="A0A0H3LM15"/>
<keyword evidence="2" id="KW-1134">Transmembrane beta strand</keyword>
<dbReference type="GeneID" id="56478500"/>
<dbReference type="GO" id="GO:0005886">
    <property type="term" value="C:plasma membrane"/>
    <property type="evidence" value="ECO:0007669"/>
    <property type="project" value="UniProtKB-SubCell"/>
</dbReference>
<feature type="signal peptide" evidence="2">
    <location>
        <begin position="1"/>
        <end position="22"/>
    </location>
</feature>
<dbReference type="PANTHER" id="PTHR30203:SF25">
    <property type="entry name" value="OUTER MEMBRANE PROTEIN-RELATED"/>
    <property type="match status" value="1"/>
</dbReference>
<dbReference type="Proteomes" id="UP000001027">
    <property type="component" value="Chromosome"/>
</dbReference>
<accession>A0A0H3LM15</accession>
<protein>
    <submittedName>
        <fullName evidence="4">Probable outer membrane efflux protein</fullName>
    </submittedName>
</protein>
<name>A0A0H3LM15_BORBR</name>
<comment type="subcellular location">
    <subcellularLocation>
        <location evidence="2">Cell membrane</location>
        <topology evidence="2">Lipid-anchor</topology>
    </subcellularLocation>
</comment>
<organism evidence="4 5">
    <name type="scientific">Bordetella bronchiseptica (strain ATCC BAA-588 / NCTC 13252 / RB50)</name>
    <name type="common">Alcaligenes bronchisepticus</name>
    <dbReference type="NCBI Taxonomy" id="257310"/>
    <lineage>
        <taxon>Bacteria</taxon>
        <taxon>Pseudomonadati</taxon>
        <taxon>Pseudomonadota</taxon>
        <taxon>Betaproteobacteria</taxon>
        <taxon>Burkholderiales</taxon>
        <taxon>Alcaligenaceae</taxon>
        <taxon>Bordetella</taxon>
    </lineage>
</organism>
<feature type="coiled-coil region" evidence="3">
    <location>
        <begin position="205"/>
        <end position="232"/>
    </location>
</feature>
<evidence type="ECO:0000313" key="5">
    <source>
        <dbReference type="Proteomes" id="UP000001027"/>
    </source>
</evidence>
<dbReference type="PROSITE" id="PS51257">
    <property type="entry name" value="PROKAR_LIPOPROTEIN"/>
    <property type="match status" value="1"/>
</dbReference>
<dbReference type="KEGG" id="bbr:BB2379"/>
<dbReference type="InterPro" id="IPR003423">
    <property type="entry name" value="OMP_efflux"/>
</dbReference>
<evidence type="ECO:0000256" key="2">
    <source>
        <dbReference type="RuleBase" id="RU362097"/>
    </source>
</evidence>
<evidence type="ECO:0000313" key="4">
    <source>
        <dbReference type="EMBL" id="CAE32874.1"/>
    </source>
</evidence>
<gene>
    <name evidence="4" type="ordered locus">BB2379</name>
</gene>
<evidence type="ECO:0000256" key="1">
    <source>
        <dbReference type="ARBA" id="ARBA00007613"/>
    </source>
</evidence>
<dbReference type="HOGENOM" id="CLU_012817_13_0_4"/>
<keyword evidence="2" id="KW-0472">Membrane</keyword>